<accession>A0A2A2ALL1</accession>
<evidence type="ECO:0000256" key="1">
    <source>
        <dbReference type="SAM" id="MobiDB-lite"/>
    </source>
</evidence>
<dbReference type="EMBL" id="NSJB01000001">
    <property type="protein sequence ID" value="PAT38677.1"/>
    <property type="molecule type" value="Genomic_DNA"/>
</dbReference>
<evidence type="ECO:0000259" key="2">
    <source>
        <dbReference type="PROSITE" id="PS50943"/>
    </source>
</evidence>
<protein>
    <recommendedName>
        <fullName evidence="2">HTH cro/C1-type domain-containing protein</fullName>
    </recommendedName>
</protein>
<dbReference type="Pfam" id="PF01381">
    <property type="entry name" value="HTH_3"/>
    <property type="match status" value="1"/>
</dbReference>
<reference evidence="3 4" key="1">
    <citation type="submission" date="2017-08" db="EMBL/GenBank/DDBJ databases">
        <title>WGS of Clinical strains of the CDC Group NO-1 linked to zoonotic infections in humans.</title>
        <authorList>
            <person name="Bernier A.-M."/>
            <person name="Bernard K."/>
        </authorList>
    </citation>
    <scope>NUCLEOTIDE SEQUENCE [LARGE SCALE GENOMIC DNA]</scope>
    <source>
        <strain evidence="3 4">NML00-0135</strain>
    </source>
</reference>
<keyword evidence="4" id="KW-1185">Reference proteome</keyword>
<dbReference type="AlphaFoldDB" id="A0A2A2ALL1"/>
<feature type="domain" description="HTH cro/C1-type" evidence="2">
    <location>
        <begin position="83"/>
        <end position="129"/>
    </location>
</feature>
<dbReference type="CDD" id="cd00093">
    <property type="entry name" value="HTH_XRE"/>
    <property type="match status" value="1"/>
</dbReference>
<dbReference type="PROSITE" id="PS50943">
    <property type="entry name" value="HTH_CROC1"/>
    <property type="match status" value="1"/>
</dbReference>
<feature type="compositionally biased region" description="Basic and acidic residues" evidence="1">
    <location>
        <begin position="1"/>
        <end position="11"/>
    </location>
</feature>
<dbReference type="SUPFAM" id="SSF47413">
    <property type="entry name" value="lambda repressor-like DNA-binding domains"/>
    <property type="match status" value="1"/>
</dbReference>
<sequence>MQKSRQTEQGRSKAHVRPSRQIAAVRAAAVNAEKTSVARDDNDIQQAYESLLTLFQELGPPTANQVRLERLGAHMAAALAWSGKKRAELAEKMSVSKGRITRLLSGDANPTATTLFEFADALNIQVEIVFRSLDEKPIPQIWELRTKYEKDVFDANRQVKAKIARKLDDKYMRLHDVVQPSMIEISTKVISHERKERIYL</sequence>
<evidence type="ECO:0000313" key="4">
    <source>
        <dbReference type="Proteomes" id="UP000218054"/>
    </source>
</evidence>
<proteinExistence type="predicted"/>
<name>A0A2A2ALL1_9BURK</name>
<comment type="caution">
    <text evidence="3">The sequence shown here is derived from an EMBL/GenBank/DDBJ whole genome shotgun (WGS) entry which is preliminary data.</text>
</comment>
<gene>
    <name evidence="3" type="ORF">CK625_04320</name>
</gene>
<dbReference type="SMART" id="SM00530">
    <property type="entry name" value="HTH_XRE"/>
    <property type="match status" value="1"/>
</dbReference>
<evidence type="ECO:0000313" key="3">
    <source>
        <dbReference type="EMBL" id="PAT38677.1"/>
    </source>
</evidence>
<feature type="region of interest" description="Disordered" evidence="1">
    <location>
        <begin position="1"/>
        <end position="20"/>
    </location>
</feature>
<dbReference type="Gene3D" id="1.10.260.40">
    <property type="entry name" value="lambda repressor-like DNA-binding domains"/>
    <property type="match status" value="1"/>
</dbReference>
<dbReference type="InterPro" id="IPR001387">
    <property type="entry name" value="Cro/C1-type_HTH"/>
</dbReference>
<dbReference type="GO" id="GO:0003677">
    <property type="term" value="F:DNA binding"/>
    <property type="evidence" value="ECO:0007669"/>
    <property type="project" value="InterPro"/>
</dbReference>
<dbReference type="InterPro" id="IPR010982">
    <property type="entry name" value="Lambda_DNA-bd_dom_sf"/>
</dbReference>
<dbReference type="Proteomes" id="UP000218054">
    <property type="component" value="Unassembled WGS sequence"/>
</dbReference>
<organism evidence="3 4">
    <name type="scientific">Vandammella animalimorsus</name>
    <dbReference type="NCBI Taxonomy" id="2029117"/>
    <lineage>
        <taxon>Bacteria</taxon>
        <taxon>Pseudomonadati</taxon>
        <taxon>Pseudomonadota</taxon>
        <taxon>Betaproteobacteria</taxon>
        <taxon>Burkholderiales</taxon>
        <taxon>Comamonadaceae</taxon>
        <taxon>Vandammella</taxon>
    </lineage>
</organism>